<evidence type="ECO:0000259" key="1">
    <source>
        <dbReference type="Pfam" id="PF20283"/>
    </source>
</evidence>
<sequence length="400" mass="45025">MADHSAADSASGYLFQCRYALLAALKRQDVTPGLEISIECFDDIAFSNSGSPKELLQSKHSLKPKPMSDRAVQFWNTIGIWTKRVRNYPAELGKIKLTFVTTSTLGADTAVSLLRPEPKGRDVAKATEKLAISAAESKSKKVAWATKLFLEQTPEMREQIIGMVEMLDASPTIVDVKDELAAALKRACRPEHMSAFRERLEGWWFTIVIDALATPSGKLIPVSLIDSKIDDLRDEFGSDRLPIDYDMADPSGETVELLEQRPFVEQLKLIGLGPTGQKIAIVDYFRAREQRSRWTRDGLLRQNELTDYGRQLTEHWQRRRGVAEGRLRENMSEPELADIGMDIFSTTTGNAIPIREVIEAYVSQGSYHMLSDDHIIGWHPHYVERLKPAAPEDNDEHGME</sequence>
<dbReference type="InterPro" id="IPR046913">
    <property type="entry name" value="ABC-3C_CTD7"/>
</dbReference>
<comment type="caution">
    <text evidence="2">The sequence shown here is derived from an EMBL/GenBank/DDBJ whole genome shotgun (WGS) entry which is preliminary data.</text>
</comment>
<protein>
    <recommendedName>
        <fullName evidence="1">ABC-three component systems C-terminal domain-containing protein</fullName>
    </recommendedName>
</protein>
<dbReference type="RefSeq" id="WP_304537591.1">
    <property type="nucleotide sequence ID" value="NZ_JAUQOM010000020.1"/>
</dbReference>
<proteinExistence type="predicted"/>
<evidence type="ECO:0000313" key="3">
    <source>
        <dbReference type="Proteomes" id="UP001176471"/>
    </source>
</evidence>
<organism evidence="2 3">
    <name type="scientific">Sphingobium cyanobacteriorum</name>
    <dbReference type="NCBI Taxonomy" id="3063954"/>
    <lineage>
        <taxon>Bacteria</taxon>
        <taxon>Pseudomonadati</taxon>
        <taxon>Pseudomonadota</taxon>
        <taxon>Alphaproteobacteria</taxon>
        <taxon>Sphingomonadales</taxon>
        <taxon>Sphingomonadaceae</taxon>
        <taxon>Sphingobium</taxon>
    </lineage>
</organism>
<keyword evidence="3" id="KW-1185">Reference proteome</keyword>
<dbReference type="Pfam" id="PF20283">
    <property type="entry name" value="CTD7"/>
    <property type="match status" value="1"/>
</dbReference>
<name>A0ABT8ZT64_9SPHN</name>
<dbReference type="EMBL" id="JAUQOM010000020">
    <property type="protein sequence ID" value="MDO7837293.1"/>
    <property type="molecule type" value="Genomic_DNA"/>
</dbReference>
<gene>
    <name evidence="2" type="ORF">Q4610_19795</name>
</gene>
<feature type="domain" description="ABC-three component systems C-terminal" evidence="1">
    <location>
        <begin position="263"/>
        <end position="386"/>
    </location>
</feature>
<evidence type="ECO:0000313" key="2">
    <source>
        <dbReference type="EMBL" id="MDO7837293.1"/>
    </source>
</evidence>
<accession>A0ABT8ZT64</accession>
<dbReference type="Proteomes" id="UP001176471">
    <property type="component" value="Unassembled WGS sequence"/>
</dbReference>
<reference evidence="2" key="1">
    <citation type="submission" date="2023-07" db="EMBL/GenBank/DDBJ databases">
        <title>Bacterial whole genome sequence for Sphingobium sp. HBC34.</title>
        <authorList>
            <person name="Le V."/>
            <person name="Ko S.-R."/>
            <person name="Ahn C.-Y."/>
            <person name="Oh H.-M."/>
        </authorList>
    </citation>
    <scope>NUCLEOTIDE SEQUENCE</scope>
    <source>
        <strain evidence="2">HBC34</strain>
    </source>
</reference>